<dbReference type="AlphaFoldDB" id="M5BWP0"/>
<sequence length="322" mass="35470">MGNTFSQGFPPKPLFAVEQIPDLTGQVMIVTGGNTGIGKETCKALLNKNAKVYLAARNSSRADEAIEWLKNETNGKTPLFLQLDLANLASVRKAVEEFRSKEQELHVLFNNAGVMVPPVEQRTADGYDLQFGTNVLGHYLFTTLLLPNLIYTAKNSSLARGHVRVINTSSSAVYHAPKGGIIWETLGTDASSVQACKTLGTHKLYYQSKLGNVLFSNQLAKRYADQGIISSSLNPGNLQTDLVRHLPWLVSKFLGLFLHPASYGALTQLWSGTMPDGESHNGKFLIPWARVGNAGPYSHDEKLAERLWDWLEEHAKSHQVRG</sequence>
<dbReference type="PANTHER" id="PTHR24320">
    <property type="entry name" value="RETINOL DEHYDROGENASE"/>
    <property type="match status" value="1"/>
</dbReference>
<comment type="caution">
    <text evidence="4">The sequence shown here is derived from an EMBL/GenBank/DDBJ whole genome shotgun (WGS) entry which is preliminary data.</text>
</comment>
<evidence type="ECO:0000256" key="2">
    <source>
        <dbReference type="ARBA" id="ARBA00022857"/>
    </source>
</evidence>
<dbReference type="InterPro" id="IPR002347">
    <property type="entry name" value="SDR_fam"/>
</dbReference>
<name>M5BWP0_THACB</name>
<dbReference type="InterPro" id="IPR036291">
    <property type="entry name" value="NAD(P)-bd_dom_sf"/>
</dbReference>
<keyword evidence="3 4" id="KW-0560">Oxidoreductase</keyword>
<proteinExistence type="inferred from homology"/>
<accession>M5BWP0</accession>
<reference evidence="4 5" key="1">
    <citation type="journal article" date="2013" name="J. Biotechnol.">
        <title>Establishment and interpretation of the genome sequence of the phytopathogenic fungus Rhizoctonia solani AG1-IB isolate 7/3/14.</title>
        <authorList>
            <person name="Wibberg D.W."/>
            <person name="Jelonek L.J."/>
            <person name="Rupp O.R."/>
            <person name="Hennig M.H."/>
            <person name="Eikmeyer F.E."/>
            <person name="Goesmann A.G."/>
            <person name="Hartmann A.H."/>
            <person name="Borriss R.B."/>
            <person name="Grosch R.G."/>
            <person name="Puehler A.P."/>
            <person name="Schlueter A.S."/>
        </authorList>
    </citation>
    <scope>NUCLEOTIDE SEQUENCE [LARGE SCALE GENOMIC DNA]</scope>
    <source>
        <strain evidence="5">AG1-IB / isolate 7/3/14</strain>
    </source>
</reference>
<evidence type="ECO:0000313" key="4">
    <source>
        <dbReference type="EMBL" id="CCO31040.1"/>
    </source>
</evidence>
<dbReference type="Proteomes" id="UP000012065">
    <property type="component" value="Unassembled WGS sequence"/>
</dbReference>
<dbReference type="PRINTS" id="PR00081">
    <property type="entry name" value="GDHRDH"/>
</dbReference>
<evidence type="ECO:0000256" key="1">
    <source>
        <dbReference type="ARBA" id="ARBA00006484"/>
    </source>
</evidence>
<comment type="similarity">
    <text evidence="1">Belongs to the short-chain dehydrogenases/reductases (SDR) family.</text>
</comment>
<dbReference type="GO" id="GO:0016491">
    <property type="term" value="F:oxidoreductase activity"/>
    <property type="evidence" value="ECO:0007669"/>
    <property type="project" value="UniProtKB-KW"/>
</dbReference>
<evidence type="ECO:0000313" key="5">
    <source>
        <dbReference type="Proteomes" id="UP000012065"/>
    </source>
</evidence>
<dbReference type="PANTHER" id="PTHR24320:SF236">
    <property type="entry name" value="SHORT-CHAIN DEHYDROGENASE-RELATED"/>
    <property type="match status" value="1"/>
</dbReference>
<dbReference type="EC" id="1.-.-.-" evidence="4"/>
<organism evidence="4 5">
    <name type="scientific">Thanatephorus cucumeris (strain AG1-IB / isolate 7/3/14)</name>
    <name type="common">Lettuce bottom rot fungus</name>
    <name type="synonym">Rhizoctonia solani</name>
    <dbReference type="NCBI Taxonomy" id="1108050"/>
    <lineage>
        <taxon>Eukaryota</taxon>
        <taxon>Fungi</taxon>
        <taxon>Dikarya</taxon>
        <taxon>Basidiomycota</taxon>
        <taxon>Agaricomycotina</taxon>
        <taxon>Agaricomycetes</taxon>
        <taxon>Cantharellales</taxon>
        <taxon>Ceratobasidiaceae</taxon>
        <taxon>Rhizoctonia</taxon>
        <taxon>Rhizoctonia solani AG-1</taxon>
    </lineage>
</organism>
<dbReference type="CDD" id="cd05327">
    <property type="entry name" value="retinol-DH_like_SDR_c_like"/>
    <property type="match status" value="1"/>
</dbReference>
<keyword evidence="2" id="KW-0521">NADP</keyword>
<dbReference type="EMBL" id="CAOJ01007452">
    <property type="protein sequence ID" value="CCO31040.1"/>
    <property type="molecule type" value="Genomic_DNA"/>
</dbReference>
<gene>
    <name evidence="4" type="ORF">BN14_05074</name>
</gene>
<protein>
    <submittedName>
        <fullName evidence="4">Putative oxidoreductase C736.13</fullName>
        <ecNumber evidence="4">1.-.-.-</ecNumber>
    </submittedName>
</protein>
<dbReference type="Gene3D" id="3.40.50.720">
    <property type="entry name" value="NAD(P)-binding Rossmann-like Domain"/>
    <property type="match status" value="1"/>
</dbReference>
<dbReference type="HOGENOM" id="CLU_010194_44_6_1"/>
<dbReference type="Pfam" id="PF00106">
    <property type="entry name" value="adh_short"/>
    <property type="match status" value="1"/>
</dbReference>
<dbReference type="SUPFAM" id="SSF51735">
    <property type="entry name" value="NAD(P)-binding Rossmann-fold domains"/>
    <property type="match status" value="1"/>
</dbReference>
<evidence type="ECO:0000256" key="3">
    <source>
        <dbReference type="ARBA" id="ARBA00023002"/>
    </source>
</evidence>